<keyword evidence="1" id="KW-0560">Oxidoreductase</keyword>
<gene>
    <name evidence="6" type="ORF">EV702DRAFT_1146826</name>
</gene>
<evidence type="ECO:0000256" key="4">
    <source>
        <dbReference type="PIRSR" id="PIRSR000097-3"/>
    </source>
</evidence>
<dbReference type="PROSITE" id="PS00798">
    <property type="entry name" value="ALDOKETO_REDUCTASE_1"/>
    <property type="match status" value="1"/>
</dbReference>
<dbReference type="Proteomes" id="UP000714275">
    <property type="component" value="Unassembled WGS sequence"/>
</dbReference>
<dbReference type="SUPFAM" id="SSF51430">
    <property type="entry name" value="NAD(P)-linked oxidoreductase"/>
    <property type="match status" value="1"/>
</dbReference>
<keyword evidence="7" id="KW-1185">Reference proteome</keyword>
<dbReference type="GO" id="GO:0016616">
    <property type="term" value="F:oxidoreductase activity, acting on the CH-OH group of donors, NAD or NADP as acceptor"/>
    <property type="evidence" value="ECO:0007669"/>
    <property type="project" value="UniProtKB-ARBA"/>
</dbReference>
<proteinExistence type="predicted"/>
<dbReference type="InterPro" id="IPR018170">
    <property type="entry name" value="Aldo/ket_reductase_CS"/>
</dbReference>
<dbReference type="Pfam" id="PF00248">
    <property type="entry name" value="Aldo_ket_red"/>
    <property type="match status" value="1"/>
</dbReference>
<dbReference type="PRINTS" id="PR00069">
    <property type="entry name" value="ALDKETRDTASE"/>
</dbReference>
<accession>A0A9P6ZIV3</accession>
<dbReference type="PROSITE" id="PS00062">
    <property type="entry name" value="ALDOKETO_REDUCTASE_2"/>
    <property type="match status" value="1"/>
</dbReference>
<dbReference type="OrthoDB" id="416253at2759"/>
<feature type="active site" description="Proton donor" evidence="2">
    <location>
        <position position="72"/>
    </location>
</feature>
<evidence type="ECO:0000256" key="3">
    <source>
        <dbReference type="PIRSR" id="PIRSR000097-2"/>
    </source>
</evidence>
<reference evidence="6" key="1">
    <citation type="journal article" date="2020" name="New Phytol.">
        <title>Comparative genomics reveals dynamic genome evolution in host specialist ectomycorrhizal fungi.</title>
        <authorList>
            <person name="Lofgren L.A."/>
            <person name="Nguyen N.H."/>
            <person name="Vilgalys R."/>
            <person name="Ruytinx J."/>
            <person name="Liao H.L."/>
            <person name="Branco S."/>
            <person name="Kuo A."/>
            <person name="LaButti K."/>
            <person name="Lipzen A."/>
            <person name="Andreopoulos W."/>
            <person name="Pangilinan J."/>
            <person name="Riley R."/>
            <person name="Hundley H."/>
            <person name="Na H."/>
            <person name="Barry K."/>
            <person name="Grigoriev I.V."/>
            <person name="Stajich J.E."/>
            <person name="Kennedy P.G."/>
        </authorList>
    </citation>
    <scope>NUCLEOTIDE SEQUENCE</scope>
    <source>
        <strain evidence="6">DOB743</strain>
    </source>
</reference>
<dbReference type="PANTHER" id="PTHR11732">
    <property type="entry name" value="ALDO/KETO REDUCTASE"/>
    <property type="match status" value="1"/>
</dbReference>
<name>A0A9P6ZIV3_9AGAM</name>
<dbReference type="FunFam" id="3.20.20.100:FF:000002">
    <property type="entry name" value="2,5-diketo-D-gluconic acid reductase A"/>
    <property type="match status" value="1"/>
</dbReference>
<dbReference type="InterPro" id="IPR023210">
    <property type="entry name" value="NADP_OxRdtase_dom"/>
</dbReference>
<protein>
    <submittedName>
        <fullName evidence="6">NADP-dependent oxidoreductase domain-containing protein</fullName>
    </submittedName>
</protein>
<dbReference type="AlphaFoldDB" id="A0A9P6ZIV3"/>
<dbReference type="InterPro" id="IPR020471">
    <property type="entry name" value="AKR"/>
</dbReference>
<feature type="site" description="Lowers pKa of active site Tyr" evidence="4">
    <location>
        <position position="100"/>
    </location>
</feature>
<organism evidence="6 7">
    <name type="scientific">Suillus placidus</name>
    <dbReference type="NCBI Taxonomy" id="48579"/>
    <lineage>
        <taxon>Eukaryota</taxon>
        <taxon>Fungi</taxon>
        <taxon>Dikarya</taxon>
        <taxon>Basidiomycota</taxon>
        <taxon>Agaricomycotina</taxon>
        <taxon>Agaricomycetes</taxon>
        <taxon>Agaricomycetidae</taxon>
        <taxon>Boletales</taxon>
        <taxon>Suillineae</taxon>
        <taxon>Suillaceae</taxon>
        <taxon>Suillus</taxon>
    </lineage>
</organism>
<evidence type="ECO:0000256" key="2">
    <source>
        <dbReference type="PIRSR" id="PIRSR000097-1"/>
    </source>
</evidence>
<comment type="caution">
    <text evidence="6">The sequence shown here is derived from an EMBL/GenBank/DDBJ whole genome shotgun (WGS) entry which is preliminary data.</text>
</comment>
<evidence type="ECO:0000259" key="5">
    <source>
        <dbReference type="Pfam" id="PF00248"/>
    </source>
</evidence>
<dbReference type="PIRSF" id="PIRSF000097">
    <property type="entry name" value="AKR"/>
    <property type="match status" value="1"/>
</dbReference>
<evidence type="ECO:0000256" key="1">
    <source>
        <dbReference type="ARBA" id="ARBA00023002"/>
    </source>
</evidence>
<evidence type="ECO:0000313" key="7">
    <source>
        <dbReference type="Proteomes" id="UP000714275"/>
    </source>
</evidence>
<sequence length="346" mass="38367">MIELHMTQTIFTLTSPYLLQIMSFGKVLQLKTGTTIPEIGLGTWLSKPNEVESAVEIAVRNGYRHLDLAMIYRNQDEVGRALKKVIPSVVTREQLFITSKLWNCSHQQGPAEAELDETLKQLGLTYLDLYLVHWPVAFEPGNGLVPSHPTKEGEVLLDLKTSLVDTWKTMIKLKDTGKVKAIGVSNFTIEHIKGLIDATGVVPAVNQIEAHPLLPQDDLVAYCKQAGVHITAYSPLGNNFVGKPMLTENAAVKEVAERLGATPAQVLVAWGVHRGYSVIPKSVQEGRIISNFKQVALNEGDYEKVTAIGVGNFERFNIPIRFKPKWDIGLFNEELEKTATYQVNIA</sequence>
<dbReference type="EMBL" id="JABBWD010000086">
    <property type="protein sequence ID" value="KAG1767485.1"/>
    <property type="molecule type" value="Genomic_DNA"/>
</dbReference>
<feature type="domain" description="NADP-dependent oxidoreductase" evidence="5">
    <location>
        <begin position="38"/>
        <end position="307"/>
    </location>
</feature>
<feature type="binding site" evidence="3">
    <location>
        <position position="133"/>
    </location>
    <ligand>
        <name>substrate</name>
    </ligand>
</feature>
<evidence type="ECO:0000313" key="6">
    <source>
        <dbReference type="EMBL" id="KAG1767485.1"/>
    </source>
</evidence>
<dbReference type="InterPro" id="IPR036812">
    <property type="entry name" value="NAD(P)_OxRdtase_dom_sf"/>
</dbReference>
<dbReference type="Gene3D" id="3.20.20.100">
    <property type="entry name" value="NADP-dependent oxidoreductase domain"/>
    <property type="match status" value="1"/>
</dbReference>